<comment type="similarity">
    <text evidence="3">Belongs to the CoaE family.</text>
</comment>
<keyword evidence="3 5" id="KW-0418">Kinase</keyword>
<accession>A0A1I1DVT2</accession>
<dbReference type="GO" id="GO:0005524">
    <property type="term" value="F:ATP binding"/>
    <property type="evidence" value="ECO:0007669"/>
    <property type="project" value="UniProtKB-UniRule"/>
</dbReference>
<dbReference type="HAMAP" id="MF_00376">
    <property type="entry name" value="Dephospho_CoA_kinase"/>
    <property type="match status" value="1"/>
</dbReference>
<protein>
    <recommendedName>
        <fullName evidence="3 4">Dephospho-CoA kinase</fullName>
        <ecNumber evidence="3 4">2.7.1.24</ecNumber>
    </recommendedName>
    <alternativeName>
        <fullName evidence="3">Dephosphocoenzyme A kinase</fullName>
    </alternativeName>
</protein>
<dbReference type="GO" id="GO:0005737">
    <property type="term" value="C:cytoplasm"/>
    <property type="evidence" value="ECO:0007669"/>
    <property type="project" value="UniProtKB-SubCell"/>
</dbReference>
<keyword evidence="6" id="KW-1185">Reference proteome</keyword>
<comment type="catalytic activity">
    <reaction evidence="3">
        <text>3'-dephospho-CoA + ATP = ADP + CoA + H(+)</text>
        <dbReference type="Rhea" id="RHEA:18245"/>
        <dbReference type="ChEBI" id="CHEBI:15378"/>
        <dbReference type="ChEBI" id="CHEBI:30616"/>
        <dbReference type="ChEBI" id="CHEBI:57287"/>
        <dbReference type="ChEBI" id="CHEBI:57328"/>
        <dbReference type="ChEBI" id="CHEBI:456216"/>
        <dbReference type="EC" id="2.7.1.24"/>
    </reaction>
</comment>
<keyword evidence="3" id="KW-0963">Cytoplasm</keyword>
<feature type="binding site" evidence="3">
    <location>
        <begin position="11"/>
        <end position="16"/>
    </location>
    <ligand>
        <name>ATP</name>
        <dbReference type="ChEBI" id="CHEBI:30616"/>
    </ligand>
</feature>
<dbReference type="CDD" id="cd02022">
    <property type="entry name" value="DPCK"/>
    <property type="match status" value="1"/>
</dbReference>
<dbReference type="PROSITE" id="PS51219">
    <property type="entry name" value="DPCK"/>
    <property type="match status" value="1"/>
</dbReference>
<dbReference type="NCBIfam" id="TIGR00152">
    <property type="entry name" value="dephospho-CoA kinase"/>
    <property type="match status" value="1"/>
</dbReference>
<dbReference type="InterPro" id="IPR001977">
    <property type="entry name" value="Depp_CoAkinase"/>
</dbReference>
<dbReference type="UniPathway" id="UPA00241">
    <property type="reaction ID" value="UER00356"/>
</dbReference>
<evidence type="ECO:0000256" key="2">
    <source>
        <dbReference type="ARBA" id="ARBA00022840"/>
    </source>
</evidence>
<evidence type="ECO:0000256" key="1">
    <source>
        <dbReference type="ARBA" id="ARBA00022741"/>
    </source>
</evidence>
<keyword evidence="2 3" id="KW-0067">ATP-binding</keyword>
<dbReference type="InterPro" id="IPR027417">
    <property type="entry name" value="P-loop_NTPase"/>
</dbReference>
<dbReference type="GO" id="GO:0004140">
    <property type="term" value="F:dephospho-CoA kinase activity"/>
    <property type="evidence" value="ECO:0007669"/>
    <property type="project" value="UniProtKB-UniRule"/>
</dbReference>
<organism evidence="5 6">
    <name type="scientific">Fructobacillus durionis</name>
    <dbReference type="NCBI Taxonomy" id="283737"/>
    <lineage>
        <taxon>Bacteria</taxon>
        <taxon>Bacillati</taxon>
        <taxon>Bacillota</taxon>
        <taxon>Bacilli</taxon>
        <taxon>Lactobacillales</taxon>
        <taxon>Lactobacillaceae</taxon>
        <taxon>Fructobacillus</taxon>
    </lineage>
</organism>
<dbReference type="EMBL" id="FOLI01000001">
    <property type="protein sequence ID" value="SFB78937.1"/>
    <property type="molecule type" value="Genomic_DNA"/>
</dbReference>
<comment type="subcellular location">
    <subcellularLocation>
        <location evidence="3">Cytoplasm</location>
    </subcellularLocation>
</comment>
<sequence>MRVIAITGGIASGKSAVTNQIRMAGYPVVDADLVSRQVVEPGTHTLEEIKETFGEDIIKNGVLDRKLLGQKVFGNQALLKQLTKITAPEIQSAIQDQLSFYKIKGKSLVFCAIPLFFEQHYEETGWFDQVVVVSSNERTQLDRLMARDHLDEWEAQSRIKAQLPLKTKMGKADVVIENDGTPEELEAKVAHYLKEVKEG</sequence>
<keyword evidence="1 3" id="KW-0547">Nucleotide-binding</keyword>
<dbReference type="PANTHER" id="PTHR10695">
    <property type="entry name" value="DEPHOSPHO-COA KINASE-RELATED"/>
    <property type="match status" value="1"/>
</dbReference>
<comment type="pathway">
    <text evidence="3">Cofactor biosynthesis; coenzyme A biosynthesis; CoA from (R)-pantothenate: step 5/5.</text>
</comment>
<dbReference type="Proteomes" id="UP000199376">
    <property type="component" value="Unassembled WGS sequence"/>
</dbReference>
<evidence type="ECO:0000313" key="5">
    <source>
        <dbReference type="EMBL" id="SFB78937.1"/>
    </source>
</evidence>
<dbReference type="EC" id="2.7.1.24" evidence="3 4"/>
<keyword evidence="3" id="KW-0173">Coenzyme A biosynthesis</keyword>
<evidence type="ECO:0000256" key="3">
    <source>
        <dbReference type="HAMAP-Rule" id="MF_00376"/>
    </source>
</evidence>
<dbReference type="Gene3D" id="3.40.50.300">
    <property type="entry name" value="P-loop containing nucleotide triphosphate hydrolases"/>
    <property type="match status" value="1"/>
</dbReference>
<dbReference type="STRING" id="283737.SAMN05660453_0159"/>
<evidence type="ECO:0000256" key="4">
    <source>
        <dbReference type="NCBIfam" id="TIGR00152"/>
    </source>
</evidence>
<dbReference type="OrthoDB" id="9812943at2"/>
<dbReference type="RefSeq" id="WP_091501100.1">
    <property type="nucleotide sequence ID" value="NZ_FOLI01000001.1"/>
</dbReference>
<keyword evidence="3" id="KW-0808">Transferase</keyword>
<reference evidence="5 6" key="1">
    <citation type="submission" date="2016-10" db="EMBL/GenBank/DDBJ databases">
        <authorList>
            <person name="de Groot N.N."/>
        </authorList>
    </citation>
    <scope>NUCLEOTIDE SEQUENCE [LARGE SCALE GENOMIC DNA]</scope>
    <source>
        <strain evidence="5 6">DSM 19113</strain>
    </source>
</reference>
<dbReference type="GO" id="GO:0015937">
    <property type="term" value="P:coenzyme A biosynthetic process"/>
    <property type="evidence" value="ECO:0007669"/>
    <property type="project" value="UniProtKB-UniRule"/>
</dbReference>
<comment type="function">
    <text evidence="3">Catalyzes the phosphorylation of the 3'-hydroxyl group of dephosphocoenzyme A to form coenzyme A.</text>
</comment>
<dbReference type="AlphaFoldDB" id="A0A1I1DVT2"/>
<proteinExistence type="inferred from homology"/>
<gene>
    <name evidence="3" type="primary">coaE</name>
    <name evidence="5" type="ORF">SAMN05660453_0159</name>
</gene>
<dbReference type="PANTHER" id="PTHR10695:SF46">
    <property type="entry name" value="BIFUNCTIONAL COENZYME A SYNTHASE-RELATED"/>
    <property type="match status" value="1"/>
</dbReference>
<dbReference type="Pfam" id="PF01121">
    <property type="entry name" value="CoaE"/>
    <property type="match status" value="1"/>
</dbReference>
<evidence type="ECO:0000313" key="6">
    <source>
        <dbReference type="Proteomes" id="UP000199376"/>
    </source>
</evidence>
<dbReference type="SUPFAM" id="SSF52540">
    <property type="entry name" value="P-loop containing nucleoside triphosphate hydrolases"/>
    <property type="match status" value="1"/>
</dbReference>
<name>A0A1I1DVT2_9LACO</name>